<dbReference type="Proteomes" id="UP000664203">
    <property type="component" value="Unassembled WGS sequence"/>
</dbReference>
<protein>
    <recommendedName>
        <fullName evidence="9">Amino acid transporter</fullName>
    </recommendedName>
</protein>
<dbReference type="PANTHER" id="PTHR45649">
    <property type="entry name" value="AMINO-ACID PERMEASE BAT1"/>
    <property type="match status" value="1"/>
</dbReference>
<feature type="transmembrane region" description="Helical" evidence="6">
    <location>
        <begin position="406"/>
        <end position="432"/>
    </location>
</feature>
<evidence type="ECO:0000256" key="5">
    <source>
        <dbReference type="ARBA" id="ARBA00023136"/>
    </source>
</evidence>
<dbReference type="PANTHER" id="PTHR45649:SF14">
    <property type="entry name" value="GABA PERMEASE"/>
    <property type="match status" value="1"/>
</dbReference>
<feature type="transmembrane region" description="Helical" evidence="6">
    <location>
        <begin position="279"/>
        <end position="301"/>
    </location>
</feature>
<feature type="transmembrane region" description="Helical" evidence="6">
    <location>
        <begin position="175"/>
        <end position="195"/>
    </location>
</feature>
<evidence type="ECO:0000313" key="7">
    <source>
        <dbReference type="EMBL" id="CAF9915071.1"/>
    </source>
</evidence>
<dbReference type="Gene3D" id="1.20.1740.10">
    <property type="entry name" value="Amino acid/polyamine transporter I"/>
    <property type="match status" value="1"/>
</dbReference>
<feature type="transmembrane region" description="Helical" evidence="6">
    <location>
        <begin position="444"/>
        <end position="470"/>
    </location>
</feature>
<reference evidence="7" key="1">
    <citation type="submission" date="2021-03" db="EMBL/GenBank/DDBJ databases">
        <authorList>
            <person name="Tagirdzhanova G."/>
        </authorList>
    </citation>
    <scope>NUCLEOTIDE SEQUENCE</scope>
</reference>
<comment type="subcellular location">
    <subcellularLocation>
        <location evidence="1">Membrane</location>
        <topology evidence="1">Multi-pass membrane protein</topology>
    </subcellularLocation>
</comment>
<feature type="transmembrane region" description="Helical" evidence="6">
    <location>
        <begin position="46"/>
        <end position="68"/>
    </location>
</feature>
<sequence length="525" mass="57187">MASQIYETKEDVIEIVTDDFDKVGYTKADEADMAKQNKQQQFHRRFAFVTLLSFTAATMATWEAVLFSNTTAMYNGGPVTLIYGFIFCWIGALTTAASLAEMASMAPTSGGQYHWGLMLAPSKYPVFLSWITGWNAVLGWVANLTAGVWFSGTMIQGLLVLNYPSYVYERWQGTLILFAALLCCVIVNTLFGRIFPHIETFVLVLHITGFFAILIPLVVLAPKGSPSSVFAQFTDVAGWKSNGLAWFIGLISSNLPFVGYDGPCHLAEEVRNASTVVPWAMMSTILLNGVLGFAICIAFSFTLGDLETDLMSATEYDFIQVFFGATNSHAGSSVMTAILIALVTCTSFGFLASASRLTWAFARDKGLPFSGFLSHVDKRTALPLRSIGFCAIVSAIIGLINIGSTVAFNAIVSLTIAGLFISYLTAIVLMILKRVKRETIEVGPWWLGWAGLPINVLSACFLIISVLFSFFPPATPVTLMTMNWSCLMWGGSTLIGLVYYAVLGRKIYNGPVVEKAIVLTEEANA</sequence>
<evidence type="ECO:0008006" key="9">
    <source>
        <dbReference type="Google" id="ProtNLM"/>
    </source>
</evidence>
<feature type="transmembrane region" description="Helical" evidence="6">
    <location>
        <begin position="80"/>
        <end position="103"/>
    </location>
</feature>
<keyword evidence="8" id="KW-1185">Reference proteome</keyword>
<gene>
    <name evidence="7" type="ORF">ALECFALPRED_009969</name>
</gene>
<dbReference type="GO" id="GO:0022857">
    <property type="term" value="F:transmembrane transporter activity"/>
    <property type="evidence" value="ECO:0007669"/>
    <property type="project" value="InterPro"/>
</dbReference>
<evidence type="ECO:0000313" key="8">
    <source>
        <dbReference type="Proteomes" id="UP000664203"/>
    </source>
</evidence>
<name>A0A8H3EX12_9LECA</name>
<evidence type="ECO:0000256" key="4">
    <source>
        <dbReference type="ARBA" id="ARBA00022989"/>
    </source>
</evidence>
<dbReference type="PIRSF" id="PIRSF006060">
    <property type="entry name" value="AA_transporter"/>
    <property type="match status" value="1"/>
</dbReference>
<evidence type="ECO:0000256" key="3">
    <source>
        <dbReference type="ARBA" id="ARBA00022692"/>
    </source>
</evidence>
<feature type="transmembrane region" description="Helical" evidence="6">
    <location>
        <begin position="382"/>
        <end position="400"/>
    </location>
</feature>
<dbReference type="InterPro" id="IPR002293">
    <property type="entry name" value="AA/rel_permease1"/>
</dbReference>
<dbReference type="OrthoDB" id="3257095at2759"/>
<dbReference type="AlphaFoldDB" id="A0A8H3EX12"/>
<keyword evidence="4 6" id="KW-1133">Transmembrane helix</keyword>
<evidence type="ECO:0000256" key="1">
    <source>
        <dbReference type="ARBA" id="ARBA00004141"/>
    </source>
</evidence>
<dbReference type="Pfam" id="PF13520">
    <property type="entry name" value="AA_permease_2"/>
    <property type="match status" value="1"/>
</dbReference>
<feature type="transmembrane region" description="Helical" evidence="6">
    <location>
        <begin position="482"/>
        <end position="502"/>
    </location>
</feature>
<keyword evidence="5 6" id="KW-0472">Membrane</keyword>
<feature type="transmembrane region" description="Helical" evidence="6">
    <location>
        <begin position="337"/>
        <end position="361"/>
    </location>
</feature>
<accession>A0A8H3EX12</accession>
<dbReference type="GO" id="GO:0016020">
    <property type="term" value="C:membrane"/>
    <property type="evidence" value="ECO:0007669"/>
    <property type="project" value="UniProtKB-SubCell"/>
</dbReference>
<evidence type="ECO:0000256" key="2">
    <source>
        <dbReference type="ARBA" id="ARBA00022448"/>
    </source>
</evidence>
<keyword evidence="2" id="KW-0813">Transport</keyword>
<feature type="transmembrane region" description="Helical" evidence="6">
    <location>
        <begin position="201"/>
        <end position="221"/>
    </location>
</feature>
<comment type="caution">
    <text evidence="7">The sequence shown here is derived from an EMBL/GenBank/DDBJ whole genome shotgun (WGS) entry which is preliminary data.</text>
</comment>
<proteinExistence type="predicted"/>
<evidence type="ECO:0000256" key="6">
    <source>
        <dbReference type="SAM" id="Phobius"/>
    </source>
</evidence>
<organism evidence="7 8">
    <name type="scientific">Alectoria fallacina</name>
    <dbReference type="NCBI Taxonomy" id="1903189"/>
    <lineage>
        <taxon>Eukaryota</taxon>
        <taxon>Fungi</taxon>
        <taxon>Dikarya</taxon>
        <taxon>Ascomycota</taxon>
        <taxon>Pezizomycotina</taxon>
        <taxon>Lecanoromycetes</taxon>
        <taxon>OSLEUM clade</taxon>
        <taxon>Lecanoromycetidae</taxon>
        <taxon>Lecanorales</taxon>
        <taxon>Lecanorineae</taxon>
        <taxon>Parmeliaceae</taxon>
        <taxon>Alectoria</taxon>
    </lineage>
</organism>
<dbReference type="EMBL" id="CAJPDR010000080">
    <property type="protein sequence ID" value="CAF9915071.1"/>
    <property type="molecule type" value="Genomic_DNA"/>
</dbReference>
<keyword evidence="3 6" id="KW-0812">Transmembrane</keyword>